<feature type="transmembrane region" description="Helical" evidence="1">
    <location>
        <begin position="51"/>
        <end position="76"/>
    </location>
</feature>
<name>A0AAW9Q4F9_9CYAN</name>
<reference evidence="2" key="1">
    <citation type="submission" date="2024-01" db="EMBL/GenBank/DDBJ databases">
        <title>Bank of Algae and Cyanobacteria of the Azores (BACA) strain genomes.</title>
        <authorList>
            <person name="Luz R."/>
            <person name="Cordeiro R."/>
            <person name="Fonseca A."/>
            <person name="Goncalves V."/>
        </authorList>
    </citation>
    <scope>NUCLEOTIDE SEQUENCE</scope>
    <source>
        <strain evidence="2">BACA0141</strain>
    </source>
</reference>
<evidence type="ECO:0000256" key="1">
    <source>
        <dbReference type="SAM" id="Phobius"/>
    </source>
</evidence>
<dbReference type="GO" id="GO:0008643">
    <property type="term" value="P:carbohydrate transport"/>
    <property type="evidence" value="ECO:0007669"/>
    <property type="project" value="InterPro"/>
</dbReference>
<dbReference type="RefSeq" id="WP_330484518.1">
    <property type="nucleotide sequence ID" value="NZ_JAZBJZ010000063.1"/>
</dbReference>
<dbReference type="AlphaFoldDB" id="A0AAW9Q4F9"/>
<dbReference type="PANTHER" id="PTHR11328">
    <property type="entry name" value="MAJOR FACILITATOR SUPERFAMILY DOMAIN-CONTAINING PROTEIN"/>
    <property type="match status" value="1"/>
</dbReference>
<dbReference type="Pfam" id="PF13347">
    <property type="entry name" value="MFS_2"/>
    <property type="match status" value="1"/>
</dbReference>
<evidence type="ECO:0000313" key="3">
    <source>
        <dbReference type="Proteomes" id="UP001333818"/>
    </source>
</evidence>
<dbReference type="EMBL" id="JAZBJZ010000063">
    <property type="protein sequence ID" value="MEE3718088.1"/>
    <property type="molecule type" value="Genomic_DNA"/>
</dbReference>
<keyword evidence="1" id="KW-1133">Transmembrane helix</keyword>
<dbReference type="Proteomes" id="UP001333818">
    <property type="component" value="Unassembled WGS sequence"/>
</dbReference>
<organism evidence="2 3">
    <name type="scientific">Tumidithrix elongata BACA0141</name>
    <dbReference type="NCBI Taxonomy" id="2716417"/>
    <lineage>
        <taxon>Bacteria</taxon>
        <taxon>Bacillati</taxon>
        <taxon>Cyanobacteriota</taxon>
        <taxon>Cyanophyceae</taxon>
        <taxon>Pseudanabaenales</taxon>
        <taxon>Pseudanabaenaceae</taxon>
        <taxon>Tumidithrix</taxon>
        <taxon>Tumidithrix elongata</taxon>
    </lineage>
</organism>
<dbReference type="GO" id="GO:0005886">
    <property type="term" value="C:plasma membrane"/>
    <property type="evidence" value="ECO:0007669"/>
    <property type="project" value="TreeGrafter"/>
</dbReference>
<dbReference type="InterPro" id="IPR036259">
    <property type="entry name" value="MFS_trans_sf"/>
</dbReference>
<dbReference type="PANTHER" id="PTHR11328:SF24">
    <property type="entry name" value="MAJOR FACILITATOR SUPERFAMILY (MFS) PROFILE DOMAIN-CONTAINING PROTEIN"/>
    <property type="match status" value="1"/>
</dbReference>
<dbReference type="SUPFAM" id="SSF103473">
    <property type="entry name" value="MFS general substrate transporter"/>
    <property type="match status" value="1"/>
</dbReference>
<keyword evidence="1" id="KW-0812">Transmembrane</keyword>
<sequence>MGWLSDRTVSKWGKRHAWMIFGAIPFGVLFGLQWIVPHFSEDSNLNQTLLFWYYVVTSVLGDAAFTVVFLPYYALIPDLTQDYHERTSLNSFKLEWFYLFSSRPTRTNSVYLCPLVNSSITAGMMKGILRVCNQRITGALFASYCTIPKMSILGASSDWMNRWGEIA</sequence>
<comment type="caution">
    <text evidence="2">The sequence shown here is derived from an EMBL/GenBank/DDBJ whole genome shotgun (WGS) entry which is preliminary data.</text>
</comment>
<feature type="transmembrane region" description="Helical" evidence="1">
    <location>
        <begin position="17"/>
        <end position="36"/>
    </location>
</feature>
<dbReference type="GO" id="GO:0015293">
    <property type="term" value="F:symporter activity"/>
    <property type="evidence" value="ECO:0007669"/>
    <property type="project" value="InterPro"/>
</dbReference>
<proteinExistence type="predicted"/>
<keyword evidence="3" id="KW-1185">Reference proteome</keyword>
<evidence type="ECO:0000313" key="2">
    <source>
        <dbReference type="EMBL" id="MEE3718088.1"/>
    </source>
</evidence>
<accession>A0AAW9Q4F9</accession>
<protein>
    <submittedName>
        <fullName evidence="2">MFS transporter</fullName>
    </submittedName>
</protein>
<keyword evidence="1" id="KW-0472">Membrane</keyword>
<gene>
    <name evidence="2" type="ORF">V2H45_15215</name>
</gene>
<dbReference type="InterPro" id="IPR039672">
    <property type="entry name" value="MFS_2"/>
</dbReference>